<protein>
    <submittedName>
        <fullName evidence="1">Uncharacterized protein</fullName>
    </submittedName>
</protein>
<sequence length="68" mass="7949">MEEIKIDCVYNYKGSTHSYLTVRIMDVDNFEIYSSHGDLIEKIHDVADCLYILYLVSIGEYPRKEVSL</sequence>
<proteinExistence type="predicted"/>
<organism evidence="1 2">
    <name type="scientific">Hominilimicola fabiformis</name>
    <dbReference type="NCBI Taxonomy" id="2885356"/>
    <lineage>
        <taxon>Bacteria</taxon>
        <taxon>Bacillati</taxon>
        <taxon>Bacillota</taxon>
        <taxon>Clostridia</taxon>
        <taxon>Eubacteriales</taxon>
        <taxon>Oscillospiraceae</taxon>
        <taxon>Hominilimicola</taxon>
    </lineage>
</organism>
<dbReference type="AlphaFoldDB" id="A0AAE3E0E3"/>
<evidence type="ECO:0000313" key="2">
    <source>
        <dbReference type="Proteomes" id="UP001198242"/>
    </source>
</evidence>
<comment type="caution">
    <text evidence="1">The sequence shown here is derived from an EMBL/GenBank/DDBJ whole genome shotgun (WGS) entry which is preliminary data.</text>
</comment>
<keyword evidence="2" id="KW-1185">Reference proteome</keyword>
<accession>A0AAE3E0E3</accession>
<gene>
    <name evidence="1" type="ORF">LKE05_10510</name>
</gene>
<reference evidence="1 2" key="1">
    <citation type="submission" date="2021-10" db="EMBL/GenBank/DDBJ databases">
        <title>Anaerobic single-cell dispensing facilitates the cultivation of human gut bacteria.</title>
        <authorList>
            <person name="Afrizal A."/>
        </authorList>
    </citation>
    <scope>NUCLEOTIDE SEQUENCE [LARGE SCALE GENOMIC DNA]</scope>
    <source>
        <strain evidence="1 2">CLA-AA-H232</strain>
    </source>
</reference>
<dbReference type="EMBL" id="JAJEQM010000014">
    <property type="protein sequence ID" value="MCC2211217.1"/>
    <property type="molecule type" value="Genomic_DNA"/>
</dbReference>
<dbReference type="RefSeq" id="WP_308456830.1">
    <property type="nucleotide sequence ID" value="NZ_JAJEQM010000014.1"/>
</dbReference>
<dbReference type="Proteomes" id="UP001198242">
    <property type="component" value="Unassembled WGS sequence"/>
</dbReference>
<evidence type="ECO:0000313" key="1">
    <source>
        <dbReference type="EMBL" id="MCC2211217.1"/>
    </source>
</evidence>
<name>A0AAE3E0E3_9FIRM</name>